<dbReference type="GO" id="GO:0031122">
    <property type="term" value="P:cytoplasmic microtubule organization"/>
    <property type="evidence" value="ECO:0000318"/>
    <property type="project" value="GO_Central"/>
</dbReference>
<dbReference type="GeneID" id="100011914"/>
<dbReference type="FunCoup" id="A0A5F8GG16">
    <property type="interactions" value="111"/>
</dbReference>
<dbReference type="GeneTree" id="ENSGT00390000013786"/>
<feature type="region of interest" description="Disordered" evidence="1">
    <location>
        <begin position="553"/>
        <end position="574"/>
    </location>
</feature>
<gene>
    <name evidence="2" type="primary">CEP126</name>
</gene>
<keyword evidence="3" id="KW-1185">Reference proteome</keyword>
<evidence type="ECO:0000313" key="2">
    <source>
        <dbReference type="Ensembl" id="ENSMODP00000046146.1"/>
    </source>
</evidence>
<dbReference type="GO" id="GO:0007052">
    <property type="term" value="P:mitotic spindle organization"/>
    <property type="evidence" value="ECO:0007669"/>
    <property type="project" value="InterPro"/>
</dbReference>
<dbReference type="Proteomes" id="UP000002280">
    <property type="component" value="Chromosome 4"/>
</dbReference>
<proteinExistence type="predicted"/>
<dbReference type="GO" id="GO:0097546">
    <property type="term" value="C:ciliary base"/>
    <property type="evidence" value="ECO:0000318"/>
    <property type="project" value="GO_Central"/>
</dbReference>
<feature type="compositionally biased region" description="Polar residues" evidence="1">
    <location>
        <begin position="953"/>
        <end position="963"/>
    </location>
</feature>
<accession>A0A5F8GG16</accession>
<dbReference type="GO" id="GO:0030496">
    <property type="term" value="C:midbody"/>
    <property type="evidence" value="ECO:0000318"/>
    <property type="project" value="GO_Central"/>
</dbReference>
<dbReference type="STRING" id="13616.ENSMODP00000046146"/>
<dbReference type="GO" id="GO:0060271">
    <property type="term" value="P:cilium assembly"/>
    <property type="evidence" value="ECO:0000318"/>
    <property type="project" value="GO_Central"/>
</dbReference>
<reference evidence="2" key="3">
    <citation type="submission" date="2025-09" db="UniProtKB">
        <authorList>
            <consortium name="Ensembl"/>
        </authorList>
    </citation>
    <scope>IDENTIFICATION</scope>
</reference>
<dbReference type="OMA" id="HISKPNV"/>
<evidence type="ECO:0000256" key="1">
    <source>
        <dbReference type="SAM" id="MobiDB-lite"/>
    </source>
</evidence>
<feature type="region of interest" description="Disordered" evidence="1">
    <location>
        <begin position="1"/>
        <end position="29"/>
    </location>
</feature>
<dbReference type="Pfam" id="PF15352">
    <property type="entry name" value="K1377"/>
    <property type="match status" value="1"/>
</dbReference>
<feature type="region of interest" description="Disordered" evidence="1">
    <location>
        <begin position="946"/>
        <end position="981"/>
    </location>
</feature>
<feature type="region of interest" description="Disordered" evidence="1">
    <location>
        <begin position="76"/>
        <end position="95"/>
    </location>
</feature>
<dbReference type="CTD" id="57562"/>
<feature type="region of interest" description="Disordered" evidence="1">
    <location>
        <begin position="808"/>
        <end position="829"/>
    </location>
</feature>
<reference evidence="2" key="2">
    <citation type="submission" date="2025-08" db="UniProtKB">
        <authorList>
            <consortium name="Ensembl"/>
        </authorList>
    </citation>
    <scope>IDENTIFICATION</scope>
</reference>
<dbReference type="Bgee" id="ENSMODG00000000558">
    <property type="expression patterns" value="Expressed in spermatocyte and 17 other cell types or tissues"/>
</dbReference>
<reference evidence="2 3" key="1">
    <citation type="journal article" date="2007" name="Nature">
        <title>Genome of the marsupial Monodelphis domestica reveals innovation in non-coding sequences.</title>
        <authorList>
            <person name="Mikkelsen T.S."/>
            <person name="Wakefield M.J."/>
            <person name="Aken B."/>
            <person name="Amemiya C.T."/>
            <person name="Chang J.L."/>
            <person name="Duke S."/>
            <person name="Garber M."/>
            <person name="Gentles A.J."/>
            <person name="Goodstadt L."/>
            <person name="Heger A."/>
            <person name="Jurka J."/>
            <person name="Kamal M."/>
            <person name="Mauceli E."/>
            <person name="Searle S.M."/>
            <person name="Sharpe T."/>
            <person name="Baker M.L."/>
            <person name="Batzer M.A."/>
            <person name="Benos P.V."/>
            <person name="Belov K."/>
            <person name="Clamp M."/>
            <person name="Cook A."/>
            <person name="Cuff J."/>
            <person name="Das R."/>
            <person name="Davidow L."/>
            <person name="Deakin J.E."/>
            <person name="Fazzari M.J."/>
            <person name="Glass J.L."/>
            <person name="Grabherr M."/>
            <person name="Greally J.M."/>
            <person name="Gu W."/>
            <person name="Hore T.A."/>
            <person name="Huttley G.A."/>
            <person name="Kleber M."/>
            <person name="Jirtle R.L."/>
            <person name="Koina E."/>
            <person name="Lee J.T."/>
            <person name="Mahony S."/>
            <person name="Marra M.A."/>
            <person name="Miller R.D."/>
            <person name="Nicholls R.D."/>
            <person name="Oda M."/>
            <person name="Papenfuss A.T."/>
            <person name="Parra Z.E."/>
            <person name="Pollock D.D."/>
            <person name="Ray D.A."/>
            <person name="Schein J.E."/>
            <person name="Speed T.P."/>
            <person name="Thompson K."/>
            <person name="VandeBerg J.L."/>
            <person name="Wade C.M."/>
            <person name="Walker J.A."/>
            <person name="Waters P.D."/>
            <person name="Webber C."/>
            <person name="Weidman J.R."/>
            <person name="Xie X."/>
            <person name="Zody M.C."/>
            <person name="Baldwin J."/>
            <person name="Abdouelleil A."/>
            <person name="Abdulkadir J."/>
            <person name="Abebe A."/>
            <person name="Abera B."/>
            <person name="Abreu J."/>
            <person name="Acer S.C."/>
            <person name="Aftuck L."/>
            <person name="Alexander A."/>
            <person name="An P."/>
            <person name="Anderson E."/>
            <person name="Anderson S."/>
            <person name="Arachi H."/>
            <person name="Azer M."/>
            <person name="Bachantsang P."/>
            <person name="Barry A."/>
            <person name="Bayul T."/>
            <person name="Berlin A."/>
            <person name="Bessette D."/>
            <person name="Bloom T."/>
            <person name="Bloom T."/>
            <person name="Boguslavskiy L."/>
            <person name="Bonnet C."/>
            <person name="Boukhgalter B."/>
            <person name="Bourzgui I."/>
            <person name="Brown A."/>
            <person name="Cahill P."/>
            <person name="Channer S."/>
            <person name="Cheshatsang Y."/>
            <person name="Chuda L."/>
            <person name="Citroen M."/>
            <person name="Collymore A."/>
            <person name="Cooke P."/>
            <person name="Costello M."/>
            <person name="D'Aco K."/>
            <person name="Daza R."/>
            <person name="De Haan G."/>
            <person name="DeGray S."/>
            <person name="DeMaso C."/>
            <person name="Dhargay N."/>
            <person name="Dooley K."/>
            <person name="Dooley E."/>
            <person name="Doricent M."/>
            <person name="Dorje P."/>
            <person name="Dorjee K."/>
            <person name="Dupes A."/>
            <person name="Elong R."/>
            <person name="Falk J."/>
            <person name="Farina A."/>
            <person name="Faro S."/>
            <person name="Ferguson D."/>
            <person name="Fisher S."/>
            <person name="Foley C.D."/>
            <person name="Franke A."/>
            <person name="Friedrich D."/>
            <person name="Gadbois L."/>
            <person name="Gearin G."/>
            <person name="Gearin C.R."/>
            <person name="Giannoukos G."/>
            <person name="Goode T."/>
            <person name="Graham J."/>
            <person name="Grandbois E."/>
            <person name="Grewal S."/>
            <person name="Gyaltsen K."/>
            <person name="Hafez N."/>
            <person name="Hagos B."/>
            <person name="Hall J."/>
            <person name="Henson C."/>
            <person name="Hollinger A."/>
            <person name="Honan T."/>
            <person name="Huard M.D."/>
            <person name="Hughes L."/>
            <person name="Hurhula B."/>
            <person name="Husby M.E."/>
            <person name="Kamat A."/>
            <person name="Kanga B."/>
            <person name="Kashin S."/>
            <person name="Khazanovich D."/>
            <person name="Kisner P."/>
            <person name="Lance K."/>
            <person name="Lara M."/>
            <person name="Lee W."/>
            <person name="Lennon N."/>
            <person name="Letendre F."/>
            <person name="LeVine R."/>
            <person name="Lipovsky A."/>
            <person name="Liu X."/>
            <person name="Liu J."/>
            <person name="Liu S."/>
            <person name="Lokyitsang T."/>
            <person name="Lokyitsang Y."/>
            <person name="Lubonja R."/>
            <person name="Lui A."/>
            <person name="MacDonald P."/>
            <person name="Magnisalis V."/>
            <person name="Maru K."/>
            <person name="Matthews C."/>
            <person name="McCusker W."/>
            <person name="McDonough S."/>
            <person name="Mehta T."/>
            <person name="Meldrim J."/>
            <person name="Meneus L."/>
            <person name="Mihai O."/>
            <person name="Mihalev A."/>
            <person name="Mihova T."/>
            <person name="Mittelman R."/>
            <person name="Mlenga V."/>
            <person name="Montmayeur A."/>
            <person name="Mulrain L."/>
            <person name="Navidi A."/>
            <person name="Naylor J."/>
            <person name="Negash T."/>
            <person name="Nguyen T."/>
            <person name="Nguyen N."/>
            <person name="Nicol R."/>
            <person name="Norbu C."/>
            <person name="Norbu N."/>
            <person name="Novod N."/>
            <person name="O'Neill B."/>
            <person name="Osman S."/>
            <person name="Markiewicz E."/>
            <person name="Oyono O.L."/>
            <person name="Patti C."/>
            <person name="Phunkhang P."/>
            <person name="Pierre F."/>
            <person name="Priest M."/>
            <person name="Raghuraman S."/>
            <person name="Rege F."/>
            <person name="Reyes R."/>
            <person name="Rise C."/>
            <person name="Rogov P."/>
            <person name="Ross K."/>
            <person name="Ryan E."/>
            <person name="Settipalli S."/>
            <person name="Shea T."/>
            <person name="Sherpa N."/>
            <person name="Shi L."/>
            <person name="Shih D."/>
            <person name="Sparrow T."/>
            <person name="Spaulding J."/>
            <person name="Stalker J."/>
            <person name="Stange-Thomann N."/>
            <person name="Stavropoulos S."/>
            <person name="Stone C."/>
            <person name="Strader C."/>
            <person name="Tesfaye S."/>
            <person name="Thomson T."/>
            <person name="Thoulutsang Y."/>
            <person name="Thoulutsang D."/>
            <person name="Topham K."/>
            <person name="Topping I."/>
            <person name="Tsamla T."/>
            <person name="Vassiliev H."/>
            <person name="Vo A."/>
            <person name="Wangchuk T."/>
            <person name="Wangdi T."/>
            <person name="Weiand M."/>
            <person name="Wilkinson J."/>
            <person name="Wilson A."/>
            <person name="Yadav S."/>
            <person name="Young G."/>
            <person name="Yu Q."/>
            <person name="Zembek L."/>
            <person name="Zhong D."/>
            <person name="Zimmer A."/>
            <person name="Zwirko Z."/>
            <person name="Jaffe D.B."/>
            <person name="Alvarez P."/>
            <person name="Brockman W."/>
            <person name="Butler J."/>
            <person name="Chin C."/>
            <person name="Gnerre S."/>
            <person name="MacCallum I."/>
            <person name="Graves J.A."/>
            <person name="Ponting C.P."/>
            <person name="Breen M."/>
            <person name="Samollow P.B."/>
            <person name="Lander E.S."/>
            <person name="Lindblad-Toh K."/>
        </authorList>
    </citation>
    <scope>NUCLEOTIDE SEQUENCE [LARGE SCALE GENOMIC DNA]</scope>
</reference>
<evidence type="ECO:0000313" key="3">
    <source>
        <dbReference type="Proteomes" id="UP000002280"/>
    </source>
</evidence>
<dbReference type="InParanoid" id="A0A5F8GG16"/>
<feature type="region of interest" description="Disordered" evidence="1">
    <location>
        <begin position="776"/>
        <end position="795"/>
    </location>
</feature>
<name>A0A5F8GG16_MONDO</name>
<dbReference type="GO" id="GO:1905515">
    <property type="term" value="P:non-motile cilium assembly"/>
    <property type="evidence" value="ECO:0007669"/>
    <property type="project" value="InterPro"/>
</dbReference>
<evidence type="ECO:0008006" key="4">
    <source>
        <dbReference type="Google" id="ProtNLM"/>
    </source>
</evidence>
<dbReference type="Ensembl" id="ENSMODT00000053509.1">
    <property type="protein sequence ID" value="ENSMODP00000046146.1"/>
    <property type="gene ID" value="ENSMODG00000000558.4"/>
</dbReference>
<feature type="compositionally biased region" description="Polar residues" evidence="1">
    <location>
        <begin position="818"/>
        <end position="829"/>
    </location>
</feature>
<dbReference type="RefSeq" id="XP_056650441.1">
    <property type="nucleotide sequence ID" value="XM_056794463.1"/>
</dbReference>
<dbReference type="AlphaFoldDB" id="A0A5F8GG16"/>
<dbReference type="InterPro" id="IPR028257">
    <property type="entry name" value="CEP126"/>
</dbReference>
<dbReference type="PANTHER" id="PTHR31191:SF4">
    <property type="entry name" value="CENTROSOMAL PROTEIN OF 126 KDA"/>
    <property type="match status" value="1"/>
</dbReference>
<dbReference type="PANTHER" id="PTHR31191">
    <property type="entry name" value="CENTROSOMAL PROTEIN CEP126"/>
    <property type="match status" value="1"/>
</dbReference>
<protein>
    <recommendedName>
        <fullName evidence="4">Centrosomal protein 126</fullName>
    </recommendedName>
</protein>
<dbReference type="GO" id="GO:0005813">
    <property type="term" value="C:centrosome"/>
    <property type="evidence" value="ECO:0000318"/>
    <property type="project" value="GO_Central"/>
</dbReference>
<organism evidence="2 3">
    <name type="scientific">Monodelphis domestica</name>
    <name type="common">Gray short-tailed opossum</name>
    <dbReference type="NCBI Taxonomy" id="13616"/>
    <lineage>
        <taxon>Eukaryota</taxon>
        <taxon>Metazoa</taxon>
        <taxon>Chordata</taxon>
        <taxon>Craniata</taxon>
        <taxon>Vertebrata</taxon>
        <taxon>Euteleostomi</taxon>
        <taxon>Mammalia</taxon>
        <taxon>Metatheria</taxon>
        <taxon>Didelphimorphia</taxon>
        <taxon>Didelphidae</taxon>
        <taxon>Monodelphis</taxon>
    </lineage>
</organism>
<sequence>MLTGRPGAKSPARGPGTVPVSPGPQRRSHLLQGNNFYQTRNMKIHLERNLEEERQKLLQEQRICRSRARKYSIESNRRRKAFEEKRKKEEEKEHQIREQILQQRKQKLEEVTEKFQRAHIPPQRKKTVNQKTVPRLEEALEQIQRFSLKPEFNYSSSNRPTMNWKNIDSAVASVVTRIEPMYQRHLSSRVNWSNCDREMQENSKINLTVGQEDNFQHNLEETQQLLEELNLNNIRDLHEEVNQLTNSETLSSIDSLEAGDHEEIYSTLGKAPSSAIQQNFVSHSSESPQPTNQVNFDAGELHLSKTQHINNWLINLGDQNIQTASPFPDFINKHNEHFNNTKLKSFAFNKVADRSTDASDNTVAFIHSPCTFSQDKKAEKTSETCSIWKVDSQFSRISKREKPLITESPTFKFNKNWTTSSSTIKEIIQSSEHEKCPELTQLNKTTSVLASNLPMATPLILPSSQWTNYKSTFNTIHSPSSLQKNNMHLEEICPIQCTDGIDILKDLKDERIKNFGSNYQALPFLFPDALNSPYMFNNSDQMAVKDKNEKAIGTTPSLSTNSDLIGQPKKTKHTNHEKNGVKLLKSILKKESKYENDCFKALIINRGFNLGNQTAAAIRDSVELTKGKGKASEMQKSIKKLRWFDEIGPIEKEGGENSLKTGLISPQASSQPTYVQTKVNTTSNVSAPPWAINSSSYENPKDNPLIKKTTATQMPETENLSFDAFVPSGKSFAKEAWMISKKEEGKFPVYSSDSKIQKTIPRSGIIKLIRRTRAPKVQSGIASKSKKSNDIRPQSTHEANKIITTQGKLTAPHPPYKTITNNRNNKTVKDSQCQSVIPTKSQSSTINSRNLGSRYVLPTENIFVHLSQENSPSLWNSNNSEFVTQMPSLPSYRTSDCQTSAKVNYTMKSTQMIAQQDCSSIFTRSPLYEENSHSLKPIEEKIGIQWKGEHSALGQNEKTTDSTSIRRKMNLESNDNKPKTLLEQRRQLSNSIRQKPFEQPQSIIHPLQLSTSEPVQSLSGISHTEEVSESTAQFLMAENLVKSSLSEDKILTAMKPMPYKSTLPLHKTQRLNIGALSFEEQKILESLNHLNQRLHYVQEAIYKNPSIKSILQIASPLRYVCF</sequence>
<feature type="compositionally biased region" description="Polar residues" evidence="1">
    <location>
        <begin position="554"/>
        <end position="564"/>
    </location>
</feature>